<gene>
    <name evidence="1" type="ORF">BDV95DRAFT_590078</name>
</gene>
<comment type="caution">
    <text evidence="1">The sequence shown here is derived from an EMBL/GenBank/DDBJ whole genome shotgun (WGS) entry which is preliminary data.</text>
</comment>
<sequence length="196" mass="20524">MASSVYVNVNVERQTAKRWPEGGRKRARRQAATGSAGHDVGTLRSTGPAVGSTVSAHCTVDRRLLDAATNDASSRNPAPRWPAAASNLVPAFASGASQSRSYVVVRSTNIKESAGEACRLVPACKPLQHAPAWLCAVPCCSGWRPGAEVTDVCLECSTVPQGAWHRRRSHTAAKACQATIAADSVNEHGAAVCTHG</sequence>
<reference evidence="1 2" key="1">
    <citation type="submission" date="2020-01" db="EMBL/GenBank/DDBJ databases">
        <authorList>
            <consortium name="DOE Joint Genome Institute"/>
            <person name="Haridas S."/>
            <person name="Albert R."/>
            <person name="Binder M."/>
            <person name="Bloem J."/>
            <person name="Labutti K."/>
            <person name="Salamov A."/>
            <person name="Andreopoulos B."/>
            <person name="Baker S.E."/>
            <person name="Barry K."/>
            <person name="Bills G."/>
            <person name="Bluhm B.H."/>
            <person name="Cannon C."/>
            <person name="Castanera R."/>
            <person name="Culley D.E."/>
            <person name="Daum C."/>
            <person name="Ezra D."/>
            <person name="Gonzalez J.B."/>
            <person name="Henrissat B."/>
            <person name="Kuo A."/>
            <person name="Liang C."/>
            <person name="Lipzen A."/>
            <person name="Lutzoni F."/>
            <person name="Magnuson J."/>
            <person name="Mondo S."/>
            <person name="Nolan M."/>
            <person name="Ohm R."/>
            <person name="Pangilinan J."/>
            <person name="Park H.-J.H."/>
            <person name="Ramirez L."/>
            <person name="Alfaro M."/>
            <person name="Sun H."/>
            <person name="Tritt A."/>
            <person name="Yoshinaga Y."/>
            <person name="Zwiers L.-H.L."/>
            <person name="Turgeon B.G."/>
            <person name="Goodwin S.B."/>
            <person name="Spatafora J.W."/>
            <person name="Crous P.W."/>
            <person name="Grigoriev I.V."/>
        </authorList>
    </citation>
    <scope>NUCLEOTIDE SEQUENCE [LARGE SCALE GENOMIC DNA]</scope>
    <source>
        <strain evidence="1 2">CBS 611.86</strain>
    </source>
</reference>
<proteinExistence type="predicted"/>
<name>A0A7C8MFY4_9PLEO</name>
<evidence type="ECO:0000313" key="1">
    <source>
        <dbReference type="EMBL" id="KAF2877498.1"/>
    </source>
</evidence>
<dbReference type="Proteomes" id="UP000481861">
    <property type="component" value="Unassembled WGS sequence"/>
</dbReference>
<dbReference type="AlphaFoldDB" id="A0A7C8MFY4"/>
<evidence type="ECO:0000313" key="2">
    <source>
        <dbReference type="Proteomes" id="UP000481861"/>
    </source>
</evidence>
<protein>
    <submittedName>
        <fullName evidence="1">Uncharacterized protein</fullName>
    </submittedName>
</protein>
<dbReference type="EMBL" id="JAADJZ010000002">
    <property type="protein sequence ID" value="KAF2877498.1"/>
    <property type="molecule type" value="Genomic_DNA"/>
</dbReference>
<accession>A0A7C8MFY4</accession>
<organism evidence="1 2">
    <name type="scientific">Massariosphaeria phaeospora</name>
    <dbReference type="NCBI Taxonomy" id="100035"/>
    <lineage>
        <taxon>Eukaryota</taxon>
        <taxon>Fungi</taxon>
        <taxon>Dikarya</taxon>
        <taxon>Ascomycota</taxon>
        <taxon>Pezizomycotina</taxon>
        <taxon>Dothideomycetes</taxon>
        <taxon>Pleosporomycetidae</taxon>
        <taxon>Pleosporales</taxon>
        <taxon>Pleosporales incertae sedis</taxon>
        <taxon>Massariosphaeria</taxon>
    </lineage>
</organism>
<keyword evidence="2" id="KW-1185">Reference proteome</keyword>